<protein>
    <submittedName>
        <fullName evidence="1">Uncharacterized protein</fullName>
    </submittedName>
</protein>
<name>A0A9E7FC85_9LILI</name>
<dbReference type="EMBL" id="CP097505">
    <property type="protein sequence ID" value="URD91527.1"/>
    <property type="molecule type" value="Genomic_DNA"/>
</dbReference>
<keyword evidence="2" id="KW-1185">Reference proteome</keyword>
<dbReference type="AlphaFoldDB" id="A0A9E7FC85"/>
<dbReference type="Proteomes" id="UP001055439">
    <property type="component" value="Chromosome 3"/>
</dbReference>
<evidence type="ECO:0000313" key="1">
    <source>
        <dbReference type="EMBL" id="URD91527.1"/>
    </source>
</evidence>
<reference evidence="1" key="1">
    <citation type="submission" date="2022-05" db="EMBL/GenBank/DDBJ databases">
        <title>The Musa troglodytarum L. genome provides insights into the mechanism of non-climacteric behaviour and enrichment of carotenoids.</title>
        <authorList>
            <person name="Wang J."/>
        </authorList>
    </citation>
    <scope>NUCLEOTIDE SEQUENCE</scope>
    <source>
        <tissue evidence="1">Leaf</tissue>
    </source>
</reference>
<proteinExistence type="predicted"/>
<gene>
    <name evidence="1" type="ORF">MUK42_01566</name>
</gene>
<organism evidence="1 2">
    <name type="scientific">Musa troglodytarum</name>
    <name type="common">fe'i banana</name>
    <dbReference type="NCBI Taxonomy" id="320322"/>
    <lineage>
        <taxon>Eukaryota</taxon>
        <taxon>Viridiplantae</taxon>
        <taxon>Streptophyta</taxon>
        <taxon>Embryophyta</taxon>
        <taxon>Tracheophyta</taxon>
        <taxon>Spermatophyta</taxon>
        <taxon>Magnoliopsida</taxon>
        <taxon>Liliopsida</taxon>
        <taxon>Zingiberales</taxon>
        <taxon>Musaceae</taxon>
        <taxon>Musa</taxon>
    </lineage>
</organism>
<evidence type="ECO:0000313" key="2">
    <source>
        <dbReference type="Proteomes" id="UP001055439"/>
    </source>
</evidence>
<feature type="non-terminal residue" evidence="1">
    <location>
        <position position="165"/>
    </location>
</feature>
<sequence>MHLSDYSDMYQNIGSALMGFTCRKVDTGSLYQLLQVTYRIGTLFLQTGFQQNMIIKCCCKPSLFSVPPPASMREWLLILVFRDAAFSRLVISWNRWHLRFPGDEHPCELYPSDNLPQLWRNMSFMPSPAWQRTKRKQLPYALVVGTVYCDTCFHQELSKPTHFIS</sequence>
<accession>A0A9E7FC85</accession>